<gene>
    <name evidence="8" type="ORF">PN838_01250</name>
</gene>
<dbReference type="SUPFAM" id="SSF55785">
    <property type="entry name" value="PYP-like sensor domain (PAS domain)"/>
    <property type="match status" value="1"/>
</dbReference>
<keyword evidence="9" id="KW-1185">Reference proteome</keyword>
<evidence type="ECO:0000259" key="6">
    <source>
        <dbReference type="PROSITE" id="PS50109"/>
    </source>
</evidence>
<dbReference type="PANTHER" id="PTHR43047:SF64">
    <property type="entry name" value="HISTIDINE KINASE CONTAINING CHEY-HOMOLOGOUS RECEIVER DOMAIN AND PAS DOMAIN-RELATED"/>
    <property type="match status" value="1"/>
</dbReference>
<dbReference type="EMBL" id="JAQOMS010000002">
    <property type="protein sequence ID" value="MDC2887732.1"/>
    <property type="molecule type" value="Genomic_DNA"/>
</dbReference>
<reference evidence="8 9" key="1">
    <citation type="submission" date="2023-01" db="EMBL/GenBank/DDBJ databases">
        <title>Psychrosphaera sp. nov., isolated from marine algae.</title>
        <authorList>
            <person name="Bayburt H."/>
            <person name="Choi B.J."/>
            <person name="Kim J.M."/>
            <person name="Choi D.G."/>
            <person name="Jeon C.O."/>
        </authorList>
    </citation>
    <scope>NUCLEOTIDE SEQUENCE [LARGE SCALE GENOMIC DNA]</scope>
    <source>
        <strain evidence="8 9">G1-22</strain>
    </source>
</reference>
<dbReference type="NCBIfam" id="TIGR00229">
    <property type="entry name" value="sensory_box"/>
    <property type="match status" value="1"/>
</dbReference>
<dbReference type="CDD" id="cd06225">
    <property type="entry name" value="HAMP"/>
    <property type="match status" value="1"/>
</dbReference>
<proteinExistence type="predicted"/>
<sequence>MKTIKKKFTSINRSILSWLLIISLMPLIVAVSINYNLASGQIKQEVVKHLVSKASSQASFINNWFQYRFMDAKDISSSPSTISLLSELIEQHKNQASTIQNFTKSYQHQLVVSKYKGYFTKRWLDYDYIADLILVDGKGNVLFSLGDNTTLGSNLFTGQYSGTLLSNVMQKSFANGSVNFSDLFENPANKHHLTGFITSPVLDNKGHKMGVMAMQLKMDRIQRTIELYKNVGTNNFIVNQDRKLKMHSEFGSNIKFEKVIPQPSDDNKVQYNIRDTKIELFDTLGLFSKPVISVHKDITIGDVTWVVVNETEKGYAFSSNDKIITISIAMLILTTILVAAFSIYISSQLTYPIEILNLVVQRFREGKNVSKNLVYSNNEIGQLSKAFNDLIVERQHQESIMNETLDVQQAILDNLGEALIMIDDKGLIQKFSRSAEKLFKYTESEMIGANISKLMPKNVAVHHDHYLKTQDDNINRNIINTTRLVKGVDKTDKEFDMELVVTKIVVGDRKLFIGLVRDVSARQETQRKLVNALEEADVANQAKSEFLANMSHEIRTPMNGIYGSLQLIEEQVDDLMVNDLIENALFSCRSLLTIINDILDFSKIEAGMLSLEEVPFEVNKIVKMVLNDIRPIAVDKGLEVIFKKTQTLKMVGLGILSELNKFC</sequence>
<dbReference type="Pfam" id="PF00989">
    <property type="entry name" value="PAS"/>
    <property type="match status" value="1"/>
</dbReference>
<evidence type="ECO:0000313" key="9">
    <source>
        <dbReference type="Proteomes" id="UP001528411"/>
    </source>
</evidence>
<dbReference type="SMART" id="SM00091">
    <property type="entry name" value="PAS"/>
    <property type="match status" value="1"/>
</dbReference>
<comment type="catalytic activity">
    <reaction evidence="1">
        <text>ATP + protein L-histidine = ADP + protein N-phospho-L-histidine.</text>
        <dbReference type="EC" id="2.7.13.3"/>
    </reaction>
</comment>
<name>A0ABT5F9U9_9GAMM</name>
<feature type="transmembrane region" description="Helical" evidence="5">
    <location>
        <begin position="323"/>
        <end position="345"/>
    </location>
</feature>
<evidence type="ECO:0000256" key="4">
    <source>
        <dbReference type="ARBA" id="ARBA00022777"/>
    </source>
</evidence>
<feature type="domain" description="PAS" evidence="7">
    <location>
        <begin position="411"/>
        <end position="458"/>
    </location>
</feature>
<dbReference type="Gene3D" id="3.30.450.20">
    <property type="entry name" value="PAS domain"/>
    <property type="match status" value="1"/>
</dbReference>
<keyword evidence="5" id="KW-0472">Membrane</keyword>
<dbReference type="Proteomes" id="UP001528411">
    <property type="component" value="Unassembled WGS sequence"/>
</dbReference>
<organism evidence="8 9">
    <name type="scientific">Psychrosphaera algicola</name>
    <dbReference type="NCBI Taxonomy" id="3023714"/>
    <lineage>
        <taxon>Bacteria</taxon>
        <taxon>Pseudomonadati</taxon>
        <taxon>Pseudomonadota</taxon>
        <taxon>Gammaproteobacteria</taxon>
        <taxon>Alteromonadales</taxon>
        <taxon>Pseudoalteromonadaceae</taxon>
        <taxon>Psychrosphaera</taxon>
    </lineage>
</organism>
<keyword evidence="3" id="KW-0808">Transferase</keyword>
<dbReference type="InterPro" id="IPR000014">
    <property type="entry name" value="PAS"/>
</dbReference>
<dbReference type="Pfam" id="PF00512">
    <property type="entry name" value="HisKA"/>
    <property type="match status" value="1"/>
</dbReference>
<dbReference type="Gene3D" id="6.10.340.10">
    <property type="match status" value="1"/>
</dbReference>
<feature type="domain" description="Histidine kinase" evidence="6">
    <location>
        <begin position="549"/>
        <end position="640"/>
    </location>
</feature>
<dbReference type="PANTHER" id="PTHR43047">
    <property type="entry name" value="TWO-COMPONENT HISTIDINE PROTEIN KINASE"/>
    <property type="match status" value="1"/>
</dbReference>
<evidence type="ECO:0000256" key="5">
    <source>
        <dbReference type="SAM" id="Phobius"/>
    </source>
</evidence>
<keyword evidence="5" id="KW-0812">Transmembrane</keyword>
<dbReference type="SMART" id="SM00388">
    <property type="entry name" value="HisKA"/>
    <property type="match status" value="1"/>
</dbReference>
<evidence type="ECO:0000313" key="8">
    <source>
        <dbReference type="EMBL" id="MDC2887732.1"/>
    </source>
</evidence>
<evidence type="ECO:0000259" key="7">
    <source>
        <dbReference type="PROSITE" id="PS50112"/>
    </source>
</evidence>
<dbReference type="Gene3D" id="1.10.287.130">
    <property type="match status" value="1"/>
</dbReference>
<dbReference type="InterPro" id="IPR036097">
    <property type="entry name" value="HisK_dim/P_sf"/>
</dbReference>
<comment type="caution">
    <text evidence="8">The sequence shown here is derived from an EMBL/GenBank/DDBJ whole genome shotgun (WGS) entry which is preliminary data.</text>
</comment>
<dbReference type="InterPro" id="IPR005467">
    <property type="entry name" value="His_kinase_dom"/>
</dbReference>
<protein>
    <recommendedName>
        <fullName evidence="2">histidine kinase</fullName>
        <ecNumber evidence="2">2.7.13.3</ecNumber>
    </recommendedName>
</protein>
<dbReference type="InterPro" id="IPR003661">
    <property type="entry name" value="HisK_dim/P_dom"/>
</dbReference>
<evidence type="ECO:0000256" key="2">
    <source>
        <dbReference type="ARBA" id="ARBA00012438"/>
    </source>
</evidence>
<dbReference type="InterPro" id="IPR035965">
    <property type="entry name" value="PAS-like_dom_sf"/>
</dbReference>
<dbReference type="PROSITE" id="PS50112">
    <property type="entry name" value="PAS"/>
    <property type="match status" value="1"/>
</dbReference>
<accession>A0ABT5F9U9</accession>
<dbReference type="InterPro" id="IPR013767">
    <property type="entry name" value="PAS_fold"/>
</dbReference>
<dbReference type="CDD" id="cd00130">
    <property type="entry name" value="PAS"/>
    <property type="match status" value="1"/>
</dbReference>
<dbReference type="PROSITE" id="PS50109">
    <property type="entry name" value="HIS_KIN"/>
    <property type="match status" value="1"/>
</dbReference>
<evidence type="ECO:0000256" key="1">
    <source>
        <dbReference type="ARBA" id="ARBA00000085"/>
    </source>
</evidence>
<keyword evidence="4" id="KW-0418">Kinase</keyword>
<dbReference type="RefSeq" id="WP_272179532.1">
    <property type="nucleotide sequence ID" value="NZ_JAQOMS010000002.1"/>
</dbReference>
<dbReference type="EC" id="2.7.13.3" evidence="2"/>
<dbReference type="SUPFAM" id="SSF47384">
    <property type="entry name" value="Homodimeric domain of signal transducing histidine kinase"/>
    <property type="match status" value="1"/>
</dbReference>
<evidence type="ECO:0000256" key="3">
    <source>
        <dbReference type="ARBA" id="ARBA00022679"/>
    </source>
</evidence>
<dbReference type="CDD" id="cd00082">
    <property type="entry name" value="HisKA"/>
    <property type="match status" value="1"/>
</dbReference>
<keyword evidence="5" id="KW-1133">Transmembrane helix</keyword>